<feature type="region of interest" description="Disordered" evidence="1">
    <location>
        <begin position="1"/>
        <end position="55"/>
    </location>
</feature>
<feature type="region of interest" description="Disordered" evidence="1">
    <location>
        <begin position="72"/>
        <end position="99"/>
    </location>
</feature>
<name>A0ABM8D454_9NOCA</name>
<sequence length="124" mass="13850">MARLPLRSANGRKGPAVAGPFRRSWGEESVSYRRGATDQDTEDERARPGIGIGGGFRSLDVHGVRRRRIVRVCGEGGQTDSDRESQQNENRGRDPDVHGVSFLSRHADVHQVRNSMNEFVRIPE</sequence>
<evidence type="ECO:0000256" key="1">
    <source>
        <dbReference type="SAM" id="MobiDB-lite"/>
    </source>
</evidence>
<evidence type="ECO:0000313" key="3">
    <source>
        <dbReference type="Proteomes" id="UP001317870"/>
    </source>
</evidence>
<feature type="compositionally biased region" description="Basic and acidic residues" evidence="1">
    <location>
        <begin position="80"/>
        <end position="97"/>
    </location>
</feature>
<dbReference type="Proteomes" id="UP001317870">
    <property type="component" value="Chromosome"/>
</dbReference>
<evidence type="ECO:0000313" key="2">
    <source>
        <dbReference type="EMBL" id="BDU02161.1"/>
    </source>
</evidence>
<reference evidence="2 3" key="1">
    <citation type="submission" date="2022-11" db="EMBL/GenBank/DDBJ databases">
        <title>Genome Sequencing of Nocardia sp. ON39_IFM12276 and assembly.</title>
        <authorList>
            <person name="Shimojima M."/>
            <person name="Toyokawa M."/>
            <person name="Uesaka K."/>
        </authorList>
    </citation>
    <scope>NUCLEOTIDE SEQUENCE [LARGE SCALE GENOMIC DNA]</scope>
    <source>
        <strain evidence="2 3">IFM 12276</strain>
    </source>
</reference>
<proteinExistence type="predicted"/>
<organism evidence="2 3">
    <name type="scientific">Nocardia sputorum</name>
    <dbReference type="NCBI Taxonomy" id="2984338"/>
    <lineage>
        <taxon>Bacteria</taxon>
        <taxon>Bacillati</taxon>
        <taxon>Actinomycetota</taxon>
        <taxon>Actinomycetes</taxon>
        <taxon>Mycobacteriales</taxon>
        <taxon>Nocardiaceae</taxon>
        <taxon>Nocardia</taxon>
    </lineage>
</organism>
<gene>
    <name evidence="2" type="ORF">IFM12276_51890</name>
</gene>
<protein>
    <submittedName>
        <fullName evidence="2">Uncharacterized protein</fullName>
    </submittedName>
</protein>
<keyword evidence="3" id="KW-1185">Reference proteome</keyword>
<dbReference type="EMBL" id="AP026978">
    <property type="protein sequence ID" value="BDU02161.1"/>
    <property type="molecule type" value="Genomic_DNA"/>
</dbReference>
<accession>A0ABM8D454</accession>